<gene>
    <name evidence="2" type="ORF">CD20_13685</name>
    <name evidence="3" type="ORF">E1W43_09500</name>
    <name evidence="4" type="ORF">E1X78_09905</name>
</gene>
<dbReference type="Proteomes" id="UP000332711">
    <property type="component" value="Unassembled WGS sequence"/>
</dbReference>
<comment type="caution">
    <text evidence="3">The sequence shown here is derived from an EMBL/GenBank/DDBJ whole genome shotgun (WGS) entry which is preliminary data.</text>
</comment>
<dbReference type="EMBL" id="AAAPCR010000015">
    <property type="protein sequence ID" value="EAD8147129.1"/>
    <property type="molecule type" value="Genomic_DNA"/>
</dbReference>
<protein>
    <submittedName>
        <fullName evidence="3">Uncharacterized protein</fullName>
    </submittedName>
</protein>
<evidence type="ECO:0000313" key="5">
    <source>
        <dbReference type="Proteomes" id="UP000332711"/>
    </source>
</evidence>
<reference evidence="5 7" key="2">
    <citation type="submission" date="2019-03" db="EMBL/GenBank/DDBJ databases">
        <authorList>
            <person name="Ashton P.M."/>
            <person name="Dallman T."/>
            <person name="Nair S."/>
            <person name="De Pinna E."/>
            <person name="Peters T."/>
            <person name="Grant K."/>
        </authorList>
    </citation>
    <scope>NUCLEOTIDE SEQUENCE [LARGE SCALE GENOMIC DNA]</scope>
    <source>
        <strain evidence="3">RL15000271</strain>
        <strain evidence="4">RL15000440</strain>
    </source>
</reference>
<dbReference type="RefSeq" id="WP_039120258.1">
    <property type="nucleotide sequence ID" value="NZ_CADEHJ010000001.1"/>
</dbReference>
<feature type="coiled-coil region" evidence="1">
    <location>
        <begin position="134"/>
        <end position="175"/>
    </location>
</feature>
<evidence type="ECO:0000313" key="4">
    <source>
        <dbReference type="EMBL" id="EAE5604424.1"/>
    </source>
</evidence>
<evidence type="ECO:0000256" key="1">
    <source>
        <dbReference type="SAM" id="Coils"/>
    </source>
</evidence>
<evidence type="ECO:0000313" key="6">
    <source>
        <dbReference type="Proteomes" id="UP000371553"/>
    </source>
</evidence>
<proteinExistence type="predicted"/>
<evidence type="ECO:0000313" key="2">
    <source>
        <dbReference type="EMBL" id="EAD8147129.1"/>
    </source>
</evidence>
<name>A0A3T2HBX8_LISMN</name>
<dbReference type="EMBL" id="AAASTI010000004">
    <property type="protein sequence ID" value="EAE5604424.1"/>
    <property type="molecule type" value="Genomic_DNA"/>
</dbReference>
<sequence>MKMSTKIIMTEHAIKRAKERLKIPSDTAPRWAENKLKGKDATRMTGKNTYEYEVDSVTFVVTHNNNKAIVRTCYKTIDDPLKQKVARFLDKEFNKAKRAYNKVNKELLNTTALLYSQISEETAKLARTKNPRAVSKISRSLQKLNTELEKVQTKRNEAEKELKIMRTQADKLIDI</sequence>
<dbReference type="AlphaFoldDB" id="A0A3T2HBX8"/>
<dbReference type="Proteomes" id="UP000371553">
    <property type="component" value="Unassembled WGS sequence"/>
</dbReference>
<dbReference type="Proteomes" id="UP000401273">
    <property type="component" value="Unassembled WGS sequence"/>
</dbReference>
<reference evidence="2 6" key="1">
    <citation type="submission" date="2018-06" db="EMBL/GenBank/DDBJ databases">
        <authorList>
            <consortium name="GenomeTrakr: Next Generation Sequencing Network for Food Pathogen Tracability"/>
        </authorList>
    </citation>
    <scope>NUCLEOTIDE SEQUENCE [LARGE SCALE GENOMIC DNA]</scope>
    <source>
        <strain evidence="2 6">NYAG13B12507-5</strain>
    </source>
</reference>
<accession>A0A3T2HBX8</accession>
<dbReference type="EMBL" id="AAARLF010000004">
    <property type="protein sequence ID" value="EAE2898178.1"/>
    <property type="molecule type" value="Genomic_DNA"/>
</dbReference>
<evidence type="ECO:0000313" key="7">
    <source>
        <dbReference type="Proteomes" id="UP000401273"/>
    </source>
</evidence>
<evidence type="ECO:0000313" key="3">
    <source>
        <dbReference type="EMBL" id="EAE2898178.1"/>
    </source>
</evidence>
<keyword evidence="1" id="KW-0175">Coiled coil</keyword>
<organism evidence="3 7">
    <name type="scientific">Listeria monocytogenes</name>
    <dbReference type="NCBI Taxonomy" id="1639"/>
    <lineage>
        <taxon>Bacteria</taxon>
        <taxon>Bacillati</taxon>
        <taxon>Bacillota</taxon>
        <taxon>Bacilli</taxon>
        <taxon>Bacillales</taxon>
        <taxon>Listeriaceae</taxon>
        <taxon>Listeria</taxon>
    </lineage>
</organism>